<dbReference type="AlphaFoldDB" id="A0A0A9BIL4"/>
<proteinExistence type="predicted"/>
<dbReference type="EMBL" id="GBRH01234066">
    <property type="protein sequence ID" value="JAD63829.1"/>
    <property type="molecule type" value="Transcribed_RNA"/>
</dbReference>
<organism evidence="1">
    <name type="scientific">Arundo donax</name>
    <name type="common">Giant reed</name>
    <name type="synonym">Donax arundinaceus</name>
    <dbReference type="NCBI Taxonomy" id="35708"/>
    <lineage>
        <taxon>Eukaryota</taxon>
        <taxon>Viridiplantae</taxon>
        <taxon>Streptophyta</taxon>
        <taxon>Embryophyta</taxon>
        <taxon>Tracheophyta</taxon>
        <taxon>Spermatophyta</taxon>
        <taxon>Magnoliopsida</taxon>
        <taxon>Liliopsida</taxon>
        <taxon>Poales</taxon>
        <taxon>Poaceae</taxon>
        <taxon>PACMAD clade</taxon>
        <taxon>Arundinoideae</taxon>
        <taxon>Arundineae</taxon>
        <taxon>Arundo</taxon>
    </lineage>
</organism>
<evidence type="ECO:0000313" key="1">
    <source>
        <dbReference type="EMBL" id="JAD63829.1"/>
    </source>
</evidence>
<reference evidence="1" key="2">
    <citation type="journal article" date="2015" name="Data Brief">
        <title>Shoot transcriptome of the giant reed, Arundo donax.</title>
        <authorList>
            <person name="Barrero R.A."/>
            <person name="Guerrero F.D."/>
            <person name="Moolhuijzen P."/>
            <person name="Goolsby J.A."/>
            <person name="Tidwell J."/>
            <person name="Bellgard S.E."/>
            <person name="Bellgard M.I."/>
        </authorList>
    </citation>
    <scope>NUCLEOTIDE SEQUENCE</scope>
    <source>
        <tissue evidence="1">Shoot tissue taken approximately 20 cm above the soil surface</tissue>
    </source>
</reference>
<protein>
    <submittedName>
        <fullName evidence="1">Uncharacterized protein</fullName>
    </submittedName>
</protein>
<sequence>MILYNLGTFSRMTPLFLYLSTPPSLLRTI</sequence>
<name>A0A0A9BIL4_ARUDO</name>
<reference evidence="1" key="1">
    <citation type="submission" date="2014-09" db="EMBL/GenBank/DDBJ databases">
        <authorList>
            <person name="Magalhaes I.L.F."/>
            <person name="Oliveira U."/>
            <person name="Santos F.R."/>
            <person name="Vidigal T.H.D.A."/>
            <person name="Brescovit A.D."/>
            <person name="Santos A.J."/>
        </authorList>
    </citation>
    <scope>NUCLEOTIDE SEQUENCE</scope>
    <source>
        <tissue evidence="1">Shoot tissue taken approximately 20 cm above the soil surface</tissue>
    </source>
</reference>
<accession>A0A0A9BIL4</accession>